<dbReference type="InterPro" id="IPR029039">
    <property type="entry name" value="Flavoprotein-like_sf"/>
</dbReference>
<dbReference type="GO" id="GO:0010181">
    <property type="term" value="F:FMN binding"/>
    <property type="evidence" value="ECO:0007669"/>
    <property type="project" value="InterPro"/>
</dbReference>
<dbReference type="Proteomes" id="UP000015502">
    <property type="component" value="Chromosome"/>
</dbReference>
<dbReference type="AlphaFoldDB" id="H3ZNA0"/>
<dbReference type="Gene3D" id="3.40.50.360">
    <property type="match status" value="1"/>
</dbReference>
<organism evidence="2 3">
    <name type="scientific">Thermococcus litoralis (strain ATCC 51850 / DSM 5473 / JCM 8560 / NS-C)</name>
    <dbReference type="NCBI Taxonomy" id="523849"/>
    <lineage>
        <taxon>Archaea</taxon>
        <taxon>Methanobacteriati</taxon>
        <taxon>Methanobacteriota</taxon>
        <taxon>Thermococci</taxon>
        <taxon>Thermococcales</taxon>
        <taxon>Thermococcaceae</taxon>
        <taxon>Thermococcus</taxon>
    </lineage>
</organism>
<dbReference type="GO" id="GO:0070819">
    <property type="term" value="F:menaquinone-dependent protoporphyrinogen oxidase activity"/>
    <property type="evidence" value="ECO:0007669"/>
    <property type="project" value="TreeGrafter"/>
</dbReference>
<protein>
    <submittedName>
        <fullName evidence="2">Flavodoxin</fullName>
    </submittedName>
</protein>
<dbReference type="KEGG" id="tlt:OCC_11297"/>
<dbReference type="InterPro" id="IPR052200">
    <property type="entry name" value="Protoporphyrinogen_IX_DH"/>
</dbReference>
<evidence type="ECO:0000259" key="1">
    <source>
        <dbReference type="PROSITE" id="PS50902"/>
    </source>
</evidence>
<name>H3ZNA0_THELN</name>
<keyword evidence="3" id="KW-1185">Reference proteome</keyword>
<dbReference type="OrthoDB" id="63875at2157"/>
<dbReference type="HOGENOM" id="CLU_105338_0_0_2"/>
<dbReference type="InterPro" id="IPR008254">
    <property type="entry name" value="Flavodoxin/NO_synth"/>
</dbReference>
<dbReference type="EMBL" id="CP006670">
    <property type="protein sequence ID" value="EHR78524.1"/>
    <property type="molecule type" value="Genomic_DNA"/>
</dbReference>
<feature type="domain" description="Flavodoxin-like" evidence="1">
    <location>
        <begin position="4"/>
        <end position="148"/>
    </location>
</feature>
<dbReference type="RefSeq" id="WP_004068166.1">
    <property type="nucleotide sequence ID" value="NC_022084.1"/>
</dbReference>
<reference evidence="2 3" key="1">
    <citation type="journal article" date="2012" name="J. Bacteriol.">
        <title>Genome sequence of the model hyperthermophilic archaeon Thermococcus litoralis NS-C.</title>
        <authorList>
            <person name="Gardner A.F."/>
            <person name="Kumar S."/>
            <person name="Perler F.B."/>
        </authorList>
    </citation>
    <scope>NUCLEOTIDE SEQUENCE [LARGE SCALE GENOMIC DNA]</scope>
    <source>
        <strain evidence="3">ATCC 51850 / DSM 5473 / JCM 8560 / NS-C</strain>
    </source>
</reference>
<dbReference type="Pfam" id="PF12724">
    <property type="entry name" value="Flavodoxin_5"/>
    <property type="match status" value="1"/>
</dbReference>
<dbReference type="InterPro" id="IPR026816">
    <property type="entry name" value="Flavodoxin_dom"/>
</dbReference>
<sequence>MSAIVVYVSIHHKNTEKIAKAIAEVLNAKLVKPWEVKPEELLKYDLIGFGSGIYYWKHHRALFKLIDNLPEVKGKKAFIFSTAGINIPFINHRKLRRALRRKGFEIVGEFSCRGWDTNGWLEKIGGISKGHPNEKDLERARRFAKRLASLQRDQDSTDNY</sequence>
<dbReference type="SUPFAM" id="SSF52218">
    <property type="entry name" value="Flavoproteins"/>
    <property type="match status" value="1"/>
</dbReference>
<dbReference type="STRING" id="523849.OCC_11297"/>
<gene>
    <name evidence="2" type="ORF">OCC_11297</name>
</gene>
<dbReference type="PANTHER" id="PTHR38030:SF2">
    <property type="entry name" value="PROTOPORPHYRINOGEN IX DEHYDROGENASE [QUINONE]"/>
    <property type="match status" value="1"/>
</dbReference>
<dbReference type="GeneID" id="16549143"/>
<dbReference type="PROSITE" id="PS50902">
    <property type="entry name" value="FLAVODOXIN_LIKE"/>
    <property type="match status" value="1"/>
</dbReference>
<evidence type="ECO:0000313" key="3">
    <source>
        <dbReference type="Proteomes" id="UP000015502"/>
    </source>
</evidence>
<evidence type="ECO:0000313" key="2">
    <source>
        <dbReference type="EMBL" id="EHR78524.1"/>
    </source>
</evidence>
<proteinExistence type="predicted"/>
<dbReference type="PaxDb" id="523849-OCC_11297"/>
<dbReference type="GO" id="GO:0006783">
    <property type="term" value="P:heme biosynthetic process"/>
    <property type="evidence" value="ECO:0007669"/>
    <property type="project" value="TreeGrafter"/>
</dbReference>
<dbReference type="PANTHER" id="PTHR38030">
    <property type="entry name" value="PROTOPORPHYRINOGEN IX DEHYDROGENASE [MENAQUINONE]"/>
    <property type="match status" value="1"/>
</dbReference>
<accession>H3ZNA0</accession>